<evidence type="ECO:0000256" key="3">
    <source>
        <dbReference type="HAMAP-Rule" id="MF_00146"/>
    </source>
</evidence>
<dbReference type="AlphaFoldDB" id="A0A7J3ZLY8"/>
<keyword evidence="3" id="KW-0547">Nucleotide-binding</keyword>
<dbReference type="GO" id="GO:0006226">
    <property type="term" value="P:dUMP biosynthetic process"/>
    <property type="evidence" value="ECO:0007669"/>
    <property type="project" value="UniProtKB-UniPathway"/>
</dbReference>
<feature type="binding site" evidence="3">
    <location>
        <position position="115"/>
    </location>
    <ligand>
        <name>dCTP</name>
        <dbReference type="ChEBI" id="CHEBI:61481"/>
    </ligand>
</feature>
<evidence type="ECO:0000256" key="2">
    <source>
        <dbReference type="ARBA" id="ARBA00023080"/>
    </source>
</evidence>
<feature type="active site" description="Proton donor/acceptor" evidence="3">
    <location>
        <position position="125"/>
    </location>
</feature>
<dbReference type="Gene3D" id="2.70.40.10">
    <property type="match status" value="1"/>
</dbReference>
<comment type="pathway">
    <text evidence="3">Pyrimidine metabolism; dUMP biosynthesis; dUMP from dCTP (dUTP route): step 1/2.</text>
</comment>
<dbReference type="SUPFAM" id="SSF51283">
    <property type="entry name" value="dUTPase-like"/>
    <property type="match status" value="1"/>
</dbReference>
<comment type="function">
    <text evidence="3">Catalyzes the deamination of dCTP to dUTP.</text>
</comment>
<evidence type="ECO:0000313" key="4">
    <source>
        <dbReference type="EMBL" id="HHQ80922.1"/>
    </source>
</evidence>
<dbReference type="CDD" id="cd07557">
    <property type="entry name" value="trimeric_dUTPase"/>
    <property type="match status" value="1"/>
</dbReference>
<dbReference type="UniPathway" id="UPA00610">
    <property type="reaction ID" value="UER00665"/>
</dbReference>
<comment type="caution">
    <text evidence="4">The sequence shown here is derived from an EMBL/GenBank/DDBJ whole genome shotgun (WGS) entry which is preliminary data.</text>
</comment>
<proteinExistence type="inferred from homology"/>
<dbReference type="HAMAP" id="MF_00146">
    <property type="entry name" value="dCTP_deaminase"/>
    <property type="match status" value="1"/>
</dbReference>
<comment type="subunit">
    <text evidence="3">Homotrimer.</text>
</comment>
<name>A0A7J3ZLY8_9CREN</name>
<dbReference type="PANTHER" id="PTHR42680">
    <property type="entry name" value="DCTP DEAMINASE"/>
    <property type="match status" value="1"/>
</dbReference>
<reference evidence="4" key="1">
    <citation type="journal article" date="2020" name="mSystems">
        <title>Genome- and Community-Level Interaction Insights into Carbon Utilization and Element Cycling Functions of Hydrothermarchaeota in Hydrothermal Sediment.</title>
        <authorList>
            <person name="Zhou Z."/>
            <person name="Liu Y."/>
            <person name="Xu W."/>
            <person name="Pan J."/>
            <person name="Luo Z.H."/>
            <person name="Li M."/>
        </authorList>
    </citation>
    <scope>NUCLEOTIDE SEQUENCE [LARGE SCALE GENOMIC DNA]</scope>
    <source>
        <strain evidence="4">SpSt-1116</strain>
    </source>
</reference>
<dbReference type="GO" id="GO:0000166">
    <property type="term" value="F:nucleotide binding"/>
    <property type="evidence" value="ECO:0007669"/>
    <property type="project" value="UniProtKB-KW"/>
</dbReference>
<dbReference type="Pfam" id="PF22769">
    <property type="entry name" value="DCD"/>
    <property type="match status" value="1"/>
</dbReference>
<dbReference type="GO" id="GO:0006229">
    <property type="term" value="P:dUTP biosynthetic process"/>
    <property type="evidence" value="ECO:0007669"/>
    <property type="project" value="UniProtKB-UniRule"/>
</dbReference>
<feature type="binding site" evidence="3">
    <location>
        <begin position="99"/>
        <end position="104"/>
    </location>
    <ligand>
        <name>dCTP</name>
        <dbReference type="ChEBI" id="CHEBI:61481"/>
    </ligand>
</feature>
<dbReference type="InterPro" id="IPR033704">
    <property type="entry name" value="dUTPase_trimeric"/>
</dbReference>
<organism evidence="4">
    <name type="scientific">Fervidicoccus fontis</name>
    <dbReference type="NCBI Taxonomy" id="683846"/>
    <lineage>
        <taxon>Archaea</taxon>
        <taxon>Thermoproteota</taxon>
        <taxon>Thermoprotei</taxon>
        <taxon>Fervidicoccales</taxon>
        <taxon>Fervidicoccaceae</taxon>
        <taxon>Fervidicoccus</taxon>
    </lineage>
</organism>
<dbReference type="EMBL" id="DRZC01000078">
    <property type="protein sequence ID" value="HHQ80922.1"/>
    <property type="molecule type" value="Genomic_DNA"/>
</dbReference>
<keyword evidence="2 3" id="KW-0546">Nucleotide metabolism</keyword>
<sequence>MILGDRDLRYYIERGLLVVKPFSDEIIRENGIDLRLAPEVARLRPTDKILDTKLGGYVEDYYEIERGDSFIIYSNERVLLSTIEYIKLPDDLMAFVNLRSTYARLGLVLPPTIVDAGFEGTLTIEVLGGAFPVKLYAGERFVHLIFSRLTSPVERPYSGAYQGQVGIRLPCIFRRRD</sequence>
<dbReference type="EC" id="3.5.4.13" evidence="3"/>
<gene>
    <name evidence="3" type="primary">dcd</name>
    <name evidence="4" type="ORF">ENM78_05690</name>
</gene>
<dbReference type="PANTHER" id="PTHR42680:SF3">
    <property type="entry name" value="DCTP DEAMINASE"/>
    <property type="match status" value="1"/>
</dbReference>
<dbReference type="InterPro" id="IPR011962">
    <property type="entry name" value="dCTP_deaminase"/>
</dbReference>
<accession>A0A7J3ZLY8</accession>
<dbReference type="NCBIfam" id="TIGR02274">
    <property type="entry name" value="dCTP_deam"/>
    <property type="match status" value="1"/>
</dbReference>
<comment type="similarity">
    <text evidence="3">Belongs to the dCTP deaminase family.</text>
</comment>
<dbReference type="InterPro" id="IPR036157">
    <property type="entry name" value="dUTPase-like_sf"/>
</dbReference>
<dbReference type="GO" id="GO:0008829">
    <property type="term" value="F:dCTP deaminase activity"/>
    <property type="evidence" value="ECO:0007669"/>
    <property type="project" value="UniProtKB-UniRule"/>
</dbReference>
<evidence type="ECO:0000256" key="1">
    <source>
        <dbReference type="ARBA" id="ARBA00022801"/>
    </source>
</evidence>
<feature type="binding site" evidence="3">
    <location>
        <position position="157"/>
    </location>
    <ligand>
        <name>dCTP</name>
        <dbReference type="ChEBI" id="CHEBI:61481"/>
    </ligand>
</feature>
<feature type="binding site" evidence="3">
    <location>
        <position position="164"/>
    </location>
    <ligand>
        <name>dCTP</name>
        <dbReference type="ChEBI" id="CHEBI:61481"/>
    </ligand>
</feature>
<comment type="catalytic activity">
    <reaction evidence="3">
        <text>dCTP + H2O + H(+) = dUTP + NH4(+)</text>
        <dbReference type="Rhea" id="RHEA:22680"/>
        <dbReference type="ChEBI" id="CHEBI:15377"/>
        <dbReference type="ChEBI" id="CHEBI:15378"/>
        <dbReference type="ChEBI" id="CHEBI:28938"/>
        <dbReference type="ChEBI" id="CHEBI:61481"/>
        <dbReference type="ChEBI" id="CHEBI:61555"/>
        <dbReference type="EC" id="3.5.4.13"/>
    </reaction>
</comment>
<keyword evidence="1 3" id="KW-0378">Hydrolase</keyword>
<comment type="caution">
    <text evidence="3">Lacks conserved residue(s) required for the propagation of feature annotation.</text>
</comment>
<protein>
    <recommendedName>
        <fullName evidence="3">dCTP deaminase</fullName>
        <ecNumber evidence="3">3.5.4.13</ecNumber>
    </recommendedName>
    <alternativeName>
        <fullName evidence="3">Deoxycytidine triphosphate deaminase</fullName>
    </alternativeName>
</protein>